<keyword evidence="4" id="KW-1185">Reference proteome</keyword>
<dbReference type="EMBL" id="CADIJX010000004">
    <property type="protein sequence ID" value="CAB3669440.1"/>
    <property type="molecule type" value="Genomic_DNA"/>
</dbReference>
<dbReference type="Gene3D" id="1.10.510.10">
    <property type="entry name" value="Transferase(Phosphotransferase) domain 1"/>
    <property type="match status" value="1"/>
</dbReference>
<keyword evidence="2" id="KW-0812">Transmembrane</keyword>
<evidence type="ECO:0000313" key="4">
    <source>
        <dbReference type="Proteomes" id="UP000494108"/>
    </source>
</evidence>
<dbReference type="InterPro" id="IPR011009">
    <property type="entry name" value="Kinase-like_dom_sf"/>
</dbReference>
<dbReference type="SUPFAM" id="SSF56112">
    <property type="entry name" value="Protein kinase-like (PK-like)"/>
    <property type="match status" value="1"/>
</dbReference>
<feature type="transmembrane region" description="Helical" evidence="2">
    <location>
        <begin position="256"/>
        <end position="275"/>
    </location>
</feature>
<protein>
    <recommendedName>
        <fullName evidence="5">Protein kinase domain-containing protein</fullName>
    </recommendedName>
</protein>
<feature type="compositionally biased region" description="Pro residues" evidence="1">
    <location>
        <begin position="290"/>
        <end position="302"/>
    </location>
</feature>
<dbReference type="Proteomes" id="UP000494108">
    <property type="component" value="Unassembled WGS sequence"/>
</dbReference>
<dbReference type="RefSeq" id="WP_175176114.1">
    <property type="nucleotide sequence ID" value="NZ_CADIJX010000004.1"/>
</dbReference>
<evidence type="ECO:0000256" key="1">
    <source>
        <dbReference type="SAM" id="MobiDB-lite"/>
    </source>
</evidence>
<feature type="compositionally biased region" description="Low complexity" evidence="1">
    <location>
        <begin position="332"/>
        <end position="351"/>
    </location>
</feature>
<accession>A0A6S6ZIB2</accession>
<evidence type="ECO:0000256" key="2">
    <source>
        <dbReference type="SAM" id="Phobius"/>
    </source>
</evidence>
<proteinExistence type="predicted"/>
<sequence>MSPPSAVPSDLDAAGILAANGKPRLDDLIRLPPGLKRQEEIEQIVAGLAASLAALHEAGRVHGGICPAALAYDPSGVAFLATPPVAPTPDAEGASRLAGYAAFEQYTDDPAYLCGPWTDVYGLAALAYFLATGSAPPSALARRVRDDCLPLHEWGAGDYGKQFCDAIDRGLAMPAHPRPRTGAAFAAAMGASLPPRDSSLVAPSSDPSDLLAASAPTAPVAEIPAGDGATAWSMADHSADLPLGSPPESPLRGRRVLPLVLVFALLLAGGGYAWVRSMAPPVQMAGTPQAPSPAPAPDPTPAPASASASARNQEAPQAAQPVPSDVAPTPAPVESAASGSAPEAAPDASAGITPNTPAPQASAPAAAVPQAPSPAAPVAVSVAVRPWGEVLINGRSRGVSPPLRELSLAPGRYQVTVRNSSSGDHSMTLTVAPNKAAAITHEFK</sequence>
<reference evidence="3 4" key="1">
    <citation type="submission" date="2020-04" db="EMBL/GenBank/DDBJ databases">
        <authorList>
            <person name="De Canck E."/>
        </authorList>
    </citation>
    <scope>NUCLEOTIDE SEQUENCE [LARGE SCALE GENOMIC DNA]</scope>
    <source>
        <strain evidence="3 4">LMG 3431</strain>
    </source>
</reference>
<feature type="compositionally biased region" description="Low complexity" evidence="1">
    <location>
        <begin position="358"/>
        <end position="370"/>
    </location>
</feature>
<keyword evidence="2" id="KW-0472">Membrane</keyword>
<keyword evidence="2" id="KW-1133">Transmembrane helix</keyword>
<organism evidence="3 4">
    <name type="scientific">Achromobacter pestifer</name>
    <dbReference type="NCBI Taxonomy" id="1353889"/>
    <lineage>
        <taxon>Bacteria</taxon>
        <taxon>Pseudomonadati</taxon>
        <taxon>Pseudomonadota</taxon>
        <taxon>Betaproteobacteria</taxon>
        <taxon>Burkholderiales</taxon>
        <taxon>Alcaligenaceae</taxon>
        <taxon>Achromobacter</taxon>
    </lineage>
</organism>
<dbReference type="AlphaFoldDB" id="A0A6S6ZIB2"/>
<feature type="region of interest" description="Disordered" evidence="1">
    <location>
        <begin position="284"/>
        <end position="371"/>
    </location>
</feature>
<gene>
    <name evidence="3" type="ORF">LMG3431_03781</name>
</gene>
<evidence type="ECO:0008006" key="5">
    <source>
        <dbReference type="Google" id="ProtNLM"/>
    </source>
</evidence>
<name>A0A6S6ZIB2_9BURK</name>
<evidence type="ECO:0000313" key="3">
    <source>
        <dbReference type="EMBL" id="CAB3669440.1"/>
    </source>
</evidence>